<gene>
    <name evidence="3" type="ORF">QPX42_07010</name>
</gene>
<dbReference type="AlphaFoldDB" id="A0AAP4F8H3"/>
<evidence type="ECO:0000313" key="3">
    <source>
        <dbReference type="EMBL" id="MDK4307287.1"/>
    </source>
</evidence>
<feature type="transmembrane region" description="Helical" evidence="1">
    <location>
        <begin position="49"/>
        <end position="64"/>
    </location>
</feature>
<dbReference type="EMBL" id="JASNVH010000010">
    <property type="protein sequence ID" value="MDK4307287.1"/>
    <property type="molecule type" value="Genomic_DNA"/>
</dbReference>
<dbReference type="RefSeq" id="WP_021353820.1">
    <property type="nucleotide sequence ID" value="NZ_CP137212.1"/>
</dbReference>
<dbReference type="InterPro" id="IPR002656">
    <property type="entry name" value="Acyl_transf_3_dom"/>
</dbReference>
<feature type="transmembrane region" description="Helical" evidence="1">
    <location>
        <begin position="117"/>
        <end position="137"/>
    </location>
</feature>
<dbReference type="PANTHER" id="PTHR37312:SF1">
    <property type="entry name" value="MEMBRANE-BOUND ACYLTRANSFERASE YKRP-RELATED"/>
    <property type="match status" value="1"/>
</dbReference>
<dbReference type="InterPro" id="IPR052734">
    <property type="entry name" value="Nod_factor_acetyltransferase"/>
</dbReference>
<comment type="caution">
    <text evidence="3">The sequence shown here is derived from an EMBL/GenBank/DDBJ whole genome shotgun (WGS) entry which is preliminary data.</text>
</comment>
<feature type="transmembrane region" description="Helical" evidence="1">
    <location>
        <begin position="282"/>
        <end position="303"/>
    </location>
</feature>
<feature type="transmembrane region" description="Helical" evidence="1">
    <location>
        <begin position="12"/>
        <end position="29"/>
    </location>
</feature>
<feature type="domain" description="Acyltransferase 3" evidence="2">
    <location>
        <begin position="7"/>
        <end position="339"/>
    </location>
</feature>
<reference evidence="3" key="1">
    <citation type="submission" date="2023-05" db="EMBL/GenBank/DDBJ databases">
        <title>Metabolic capabilities are highly conserved among human nasal-associated Corynebacterium species in pangenomic analyses.</title>
        <authorList>
            <person name="Tran T.H."/>
            <person name="Roberts A.Q."/>
            <person name="Escapa I.F."/>
            <person name="Gao W."/>
            <person name="Conlan S."/>
            <person name="Kong H."/>
            <person name="Segre J.A."/>
            <person name="Kelly M.S."/>
            <person name="Lemon K.P."/>
        </authorList>
    </citation>
    <scope>NUCLEOTIDE SEQUENCE</scope>
    <source>
        <strain evidence="3">KPL2773</strain>
    </source>
</reference>
<feature type="transmembrane region" description="Helical" evidence="1">
    <location>
        <begin position="247"/>
        <end position="270"/>
    </location>
</feature>
<organism evidence="3 4">
    <name type="scientific">Corynebacterium pseudodiphtheriticum</name>
    <dbReference type="NCBI Taxonomy" id="37637"/>
    <lineage>
        <taxon>Bacteria</taxon>
        <taxon>Bacillati</taxon>
        <taxon>Actinomycetota</taxon>
        <taxon>Actinomycetes</taxon>
        <taxon>Mycobacteriales</taxon>
        <taxon>Corynebacteriaceae</taxon>
        <taxon>Corynebacterium</taxon>
    </lineage>
</organism>
<keyword evidence="3" id="KW-0808">Transferase</keyword>
<keyword evidence="3" id="KW-0012">Acyltransferase</keyword>
<keyword evidence="1" id="KW-0812">Transmembrane</keyword>
<evidence type="ECO:0000313" key="4">
    <source>
        <dbReference type="Proteomes" id="UP001224412"/>
    </source>
</evidence>
<name>A0AAP4F8H3_9CORY</name>
<dbReference type="GO" id="GO:0016747">
    <property type="term" value="F:acyltransferase activity, transferring groups other than amino-acyl groups"/>
    <property type="evidence" value="ECO:0007669"/>
    <property type="project" value="InterPro"/>
</dbReference>
<evidence type="ECO:0000256" key="1">
    <source>
        <dbReference type="SAM" id="Phobius"/>
    </source>
</evidence>
<evidence type="ECO:0000259" key="2">
    <source>
        <dbReference type="Pfam" id="PF01757"/>
    </source>
</evidence>
<keyword evidence="1" id="KW-0472">Membrane</keyword>
<sequence length="365" mass="41775">MAQQRLKWPDIARGVSILGVIILHVSLAVPEARDTWLSQANEFLDPLRMPLFFLVSGLFSAKVFRFSFQQLFTRRLWFLLVPYIFWVPLELAAYQVVLVNDYGAEWPPAQYFLKQVITGSTLIWFLYALVLFNIALWALRALPGWVAVLVSFIVPVLLLPFHEHWHMIAKSVIYLPVFVFAAYFASSIHRFTAHAKRIPVVISALVAYLLGYAGAQLWESVRGEQAYWSGPGSIEFGPFELDLFFRIIQHAFSLPAAIVLSVLLTYLPRVSTVLLKLGRNTLPLYIGHHFGIMALFHYQRLWVVDVELEDITRFGRFPFENSLFWAFCGLLGALATGAVLKYLTRVKSLRWLLYPPPLSALGRRE</sequence>
<feature type="transmembrane region" description="Helical" evidence="1">
    <location>
        <begin position="167"/>
        <end position="186"/>
    </location>
</feature>
<accession>A0AAP4F8H3</accession>
<feature type="transmembrane region" description="Helical" evidence="1">
    <location>
        <begin position="144"/>
        <end position="161"/>
    </location>
</feature>
<feature type="transmembrane region" description="Helical" evidence="1">
    <location>
        <begin position="76"/>
        <end position="97"/>
    </location>
</feature>
<dbReference type="PANTHER" id="PTHR37312">
    <property type="entry name" value="MEMBRANE-BOUND ACYLTRANSFERASE YKRP-RELATED"/>
    <property type="match status" value="1"/>
</dbReference>
<keyword evidence="1" id="KW-1133">Transmembrane helix</keyword>
<feature type="transmembrane region" description="Helical" evidence="1">
    <location>
        <begin position="198"/>
        <end position="218"/>
    </location>
</feature>
<dbReference type="Proteomes" id="UP001224412">
    <property type="component" value="Unassembled WGS sequence"/>
</dbReference>
<protein>
    <submittedName>
        <fullName evidence="3">Acyltransferase family protein</fullName>
    </submittedName>
</protein>
<feature type="transmembrane region" description="Helical" evidence="1">
    <location>
        <begin position="323"/>
        <end position="343"/>
    </location>
</feature>
<proteinExistence type="predicted"/>
<dbReference type="Pfam" id="PF01757">
    <property type="entry name" value="Acyl_transf_3"/>
    <property type="match status" value="1"/>
</dbReference>